<dbReference type="Proteomes" id="UP001148018">
    <property type="component" value="Unassembled WGS sequence"/>
</dbReference>
<accession>A0A9Q0EHZ5</accession>
<protein>
    <submittedName>
        <fullName evidence="1">Uncharacterized protein</fullName>
    </submittedName>
</protein>
<proteinExistence type="predicted"/>
<organism evidence="1 2">
    <name type="scientific">Muraenolepis orangiensis</name>
    <name type="common">Patagonian moray cod</name>
    <dbReference type="NCBI Taxonomy" id="630683"/>
    <lineage>
        <taxon>Eukaryota</taxon>
        <taxon>Metazoa</taxon>
        <taxon>Chordata</taxon>
        <taxon>Craniata</taxon>
        <taxon>Vertebrata</taxon>
        <taxon>Euteleostomi</taxon>
        <taxon>Actinopterygii</taxon>
        <taxon>Neopterygii</taxon>
        <taxon>Teleostei</taxon>
        <taxon>Neoteleostei</taxon>
        <taxon>Acanthomorphata</taxon>
        <taxon>Zeiogadaria</taxon>
        <taxon>Gadariae</taxon>
        <taxon>Gadiformes</taxon>
        <taxon>Muraenolepidoidei</taxon>
        <taxon>Muraenolepididae</taxon>
        <taxon>Muraenolepis</taxon>
    </lineage>
</organism>
<name>A0A9Q0EHZ5_9TELE</name>
<reference evidence="1" key="1">
    <citation type="submission" date="2022-07" db="EMBL/GenBank/DDBJ databases">
        <title>Chromosome-level genome of Muraenolepis orangiensis.</title>
        <authorList>
            <person name="Kim J."/>
        </authorList>
    </citation>
    <scope>NUCLEOTIDE SEQUENCE</scope>
    <source>
        <strain evidence="1">KU_S4_2022</strain>
        <tissue evidence="1">Muscle</tissue>
    </source>
</reference>
<evidence type="ECO:0000313" key="2">
    <source>
        <dbReference type="Proteomes" id="UP001148018"/>
    </source>
</evidence>
<sequence length="123" mass="13902">MVVNRLFCSAKAPQQHDPRVELTASCPLSHGDVSSRAPRIRTPAHFEFPGKVASRSSWRRQGPNGSVVSKGERREALWPAVRSTPDTTRRRDVVIDDYLLFHITFPQRRYLVIRASPLNDPVG</sequence>
<dbReference type="AlphaFoldDB" id="A0A9Q0EHZ5"/>
<comment type="caution">
    <text evidence="1">The sequence shown here is derived from an EMBL/GenBank/DDBJ whole genome shotgun (WGS) entry which is preliminary data.</text>
</comment>
<keyword evidence="2" id="KW-1185">Reference proteome</keyword>
<gene>
    <name evidence="1" type="ORF">NHX12_027779</name>
</gene>
<dbReference type="EMBL" id="JANIIK010000043">
    <property type="protein sequence ID" value="KAJ3605735.1"/>
    <property type="molecule type" value="Genomic_DNA"/>
</dbReference>
<evidence type="ECO:0000313" key="1">
    <source>
        <dbReference type="EMBL" id="KAJ3605735.1"/>
    </source>
</evidence>